<protein>
    <recommendedName>
        <fullName evidence="2">Negative regulator of flagellin synthesis</fullName>
    </recommendedName>
</protein>
<evidence type="ECO:0000256" key="1">
    <source>
        <dbReference type="ARBA" id="ARBA00005322"/>
    </source>
</evidence>
<proteinExistence type="inferred from homology"/>
<dbReference type="InterPro" id="IPR031316">
    <property type="entry name" value="FlgM_C"/>
</dbReference>
<keyword evidence="9" id="KW-0969">Cilium</keyword>
<dbReference type="InterPro" id="IPR035890">
    <property type="entry name" value="Anti-sigma-28_factor_FlgM_sf"/>
</dbReference>
<evidence type="ECO:0000256" key="7">
    <source>
        <dbReference type="SAM" id="MobiDB-lite"/>
    </source>
</evidence>
<dbReference type="SUPFAM" id="SSF101498">
    <property type="entry name" value="Anti-sigma factor FlgM"/>
    <property type="match status" value="1"/>
</dbReference>
<reference evidence="9 10" key="1">
    <citation type="submission" date="2024-09" db="EMBL/GenBank/DDBJ databases">
        <authorList>
            <person name="Sun Q."/>
            <person name="Mori K."/>
        </authorList>
    </citation>
    <scope>NUCLEOTIDE SEQUENCE [LARGE SCALE GENOMIC DNA]</scope>
    <source>
        <strain evidence="9 10">CCM 7759</strain>
    </source>
</reference>
<dbReference type="RefSeq" id="WP_377470147.1">
    <property type="nucleotide sequence ID" value="NZ_JBHLWN010000041.1"/>
</dbReference>
<dbReference type="InterPro" id="IPR007412">
    <property type="entry name" value="FlgM"/>
</dbReference>
<keyword evidence="9" id="KW-0966">Cell projection</keyword>
<name>A0ABV6DJU7_9BACL</name>
<accession>A0ABV6DJU7</accession>
<feature type="region of interest" description="Disordered" evidence="7">
    <location>
        <begin position="1"/>
        <end position="32"/>
    </location>
</feature>
<sequence length="86" mass="9248">MKINESQRVGGVNPYTRAQGAKPGAGAGGKGKVDEVQISSAAKELLGAKNSEEYRKRIEELKQQVSAGTYHVEAGKIADKLLPYFK</sequence>
<dbReference type="Proteomes" id="UP001589776">
    <property type="component" value="Unassembled WGS sequence"/>
</dbReference>
<evidence type="ECO:0000313" key="9">
    <source>
        <dbReference type="EMBL" id="MFC0212911.1"/>
    </source>
</evidence>
<keyword evidence="4" id="KW-1005">Bacterial flagellum biogenesis</keyword>
<keyword evidence="5" id="KW-0805">Transcription regulation</keyword>
<evidence type="ECO:0000256" key="6">
    <source>
        <dbReference type="ARBA" id="ARBA00023163"/>
    </source>
</evidence>
<evidence type="ECO:0000256" key="4">
    <source>
        <dbReference type="ARBA" id="ARBA00022795"/>
    </source>
</evidence>
<organism evidence="9 10">
    <name type="scientific">Paenibacillus chartarius</name>
    <dbReference type="NCBI Taxonomy" id="747481"/>
    <lineage>
        <taxon>Bacteria</taxon>
        <taxon>Bacillati</taxon>
        <taxon>Bacillota</taxon>
        <taxon>Bacilli</taxon>
        <taxon>Bacillales</taxon>
        <taxon>Paenibacillaceae</taxon>
        <taxon>Paenibacillus</taxon>
    </lineage>
</organism>
<keyword evidence="9" id="KW-0282">Flagellum</keyword>
<evidence type="ECO:0000256" key="3">
    <source>
        <dbReference type="ARBA" id="ARBA00022491"/>
    </source>
</evidence>
<gene>
    <name evidence="9" type="primary">flgM</name>
    <name evidence="9" type="ORF">ACFFK0_10600</name>
</gene>
<comment type="caution">
    <text evidence="9">The sequence shown here is derived from an EMBL/GenBank/DDBJ whole genome shotgun (WGS) entry which is preliminary data.</text>
</comment>
<feature type="domain" description="Anti-sigma-28 factor FlgM C-terminal" evidence="8">
    <location>
        <begin position="34"/>
        <end position="82"/>
    </location>
</feature>
<keyword evidence="3" id="KW-0678">Repressor</keyword>
<evidence type="ECO:0000256" key="2">
    <source>
        <dbReference type="ARBA" id="ARBA00017823"/>
    </source>
</evidence>
<evidence type="ECO:0000313" key="10">
    <source>
        <dbReference type="Proteomes" id="UP001589776"/>
    </source>
</evidence>
<evidence type="ECO:0000256" key="5">
    <source>
        <dbReference type="ARBA" id="ARBA00023015"/>
    </source>
</evidence>
<dbReference type="EMBL" id="JBHLWN010000041">
    <property type="protein sequence ID" value="MFC0212911.1"/>
    <property type="molecule type" value="Genomic_DNA"/>
</dbReference>
<dbReference type="NCBIfam" id="TIGR03824">
    <property type="entry name" value="FlgM_jcvi"/>
    <property type="match status" value="1"/>
</dbReference>
<comment type="similarity">
    <text evidence="1">Belongs to the FlgM family.</text>
</comment>
<dbReference type="Pfam" id="PF04316">
    <property type="entry name" value="FlgM"/>
    <property type="match status" value="1"/>
</dbReference>
<keyword evidence="6" id="KW-0804">Transcription</keyword>
<evidence type="ECO:0000259" key="8">
    <source>
        <dbReference type="Pfam" id="PF04316"/>
    </source>
</evidence>
<keyword evidence="10" id="KW-1185">Reference proteome</keyword>